<accession>A0A2K8Z7R6</accession>
<sequence length="670" mass="76217">MILFKDYTGNAMLNNALQTIEALAGQGISNIDADTLLKLFNNPYRDGLHTLTGLNKRLKSYTMFFSKNGPLFNDKEFGEAIYKHLITSILSNVENEGPYTCELSGLRFKTTFEVFYEQTLRKVGYPAIKINGKDKTVNRCWFPLLGGLGSDAQALPQAKFALTVHPVCLAILQFLPLSAVLYKSNLLLVDASNEDLSKRLIADHVSLIKSKATAGAATSSVENIKDYTKGHYLLRALNILASKERDDTITAFNLWCFTNSGTGASCEIDRIPSQLINDLRSLYKNPSLRPTVEGILKNSKIQSDFLDNLEGHLDFYGLYPNKNSDGVSIHFYEAYQRLIGNGERLGYAKYVAHLLSKEEWNKNQHKFLSKTDAPTSDYALYKSMVYKALVGAASRKEWHWAHHVSILNSPDKIPIDSTISRMYRMVHFYYSALSAEDDVVMPAIPDVSNQLIGQAVNVFFQVMGEDKRNYSSRWLGSRYQEVNPLPLLVREGSRFYDLDVVYALLFDLENRQIAYGLRDILRVYLNYHHNSSLPQLDVQPTNLLPIPDSEQMAYLNKLRDFANEYVAYYRDGRNKGKLDEAKFRQHVLLPMRQDNFQISQWLNNVTENMAGEINKLSGQSFASALSSEELLYDYTGRYNPAFARFALEYLLNQFYHQLTLTLTTVYYGNA</sequence>
<dbReference type="EMBL" id="CP025096">
    <property type="protein sequence ID" value="AUD05859.1"/>
    <property type="molecule type" value="Genomic_DNA"/>
</dbReference>
<dbReference type="RefSeq" id="WP_100992410.1">
    <property type="nucleotide sequence ID" value="NZ_CP025096.1"/>
</dbReference>
<organism evidence="1 2">
    <name type="scientific">Spirosoma pollinicola</name>
    <dbReference type="NCBI Taxonomy" id="2057025"/>
    <lineage>
        <taxon>Bacteria</taxon>
        <taxon>Pseudomonadati</taxon>
        <taxon>Bacteroidota</taxon>
        <taxon>Cytophagia</taxon>
        <taxon>Cytophagales</taxon>
        <taxon>Cytophagaceae</taxon>
        <taxon>Spirosoma</taxon>
    </lineage>
</organism>
<evidence type="ECO:0000313" key="1">
    <source>
        <dbReference type="EMBL" id="AUD05859.1"/>
    </source>
</evidence>
<name>A0A2K8Z7R6_9BACT</name>
<protein>
    <submittedName>
        <fullName evidence="1">Uncharacterized protein</fullName>
    </submittedName>
</protein>
<gene>
    <name evidence="1" type="ORF">CWM47_30840</name>
</gene>
<dbReference type="OrthoDB" id="912532at2"/>
<evidence type="ECO:0000313" key="2">
    <source>
        <dbReference type="Proteomes" id="UP000232883"/>
    </source>
</evidence>
<reference evidence="1 2" key="1">
    <citation type="submission" date="2017-11" db="EMBL/GenBank/DDBJ databases">
        <title>Taxonomic description and genome sequences of Spirosoma HA7 sp. nov., isolated from pollen microhabitat of Corylus avellana.</title>
        <authorList>
            <person name="Ambika Manirajan B."/>
            <person name="Suarez C."/>
            <person name="Ratering S."/>
            <person name="Geissler-Plaum R."/>
            <person name="Cardinale M."/>
            <person name="Sylvia S."/>
        </authorList>
    </citation>
    <scope>NUCLEOTIDE SEQUENCE [LARGE SCALE GENOMIC DNA]</scope>
    <source>
        <strain evidence="1 2">HA7</strain>
    </source>
</reference>
<dbReference type="KEGG" id="spir:CWM47_30840"/>
<keyword evidence="2" id="KW-1185">Reference proteome</keyword>
<dbReference type="Proteomes" id="UP000232883">
    <property type="component" value="Chromosome"/>
</dbReference>
<proteinExistence type="predicted"/>
<dbReference type="AlphaFoldDB" id="A0A2K8Z7R6"/>